<comment type="caution">
    <text evidence="1">The sequence shown here is derived from an EMBL/GenBank/DDBJ whole genome shotgun (WGS) entry which is preliminary data.</text>
</comment>
<reference evidence="1" key="1">
    <citation type="submission" date="2019-08" db="EMBL/GenBank/DDBJ databases">
        <authorList>
            <person name="Kucharzyk K."/>
            <person name="Murdoch R.W."/>
            <person name="Higgins S."/>
            <person name="Loffler F."/>
        </authorList>
    </citation>
    <scope>NUCLEOTIDE SEQUENCE</scope>
</reference>
<protein>
    <submittedName>
        <fullName evidence="1">Uncharacterized protein</fullName>
    </submittedName>
</protein>
<accession>A0A645FSJ7</accession>
<sequence length="83" mass="9842">MFHPAQFFVEQMHAAHIIDWVVLYTHVIPPLSRREHKETHYSNNYSISCRLEPYTLSVNSNITAYIHTRGIFPLTFTRQNLIK</sequence>
<dbReference type="AlphaFoldDB" id="A0A645FSJ7"/>
<gene>
    <name evidence="1" type="ORF">SDC9_164770</name>
</gene>
<evidence type="ECO:0000313" key="1">
    <source>
        <dbReference type="EMBL" id="MPN17417.1"/>
    </source>
</evidence>
<dbReference type="EMBL" id="VSSQ01064542">
    <property type="protein sequence ID" value="MPN17417.1"/>
    <property type="molecule type" value="Genomic_DNA"/>
</dbReference>
<proteinExistence type="predicted"/>
<name>A0A645FSJ7_9ZZZZ</name>
<organism evidence="1">
    <name type="scientific">bioreactor metagenome</name>
    <dbReference type="NCBI Taxonomy" id="1076179"/>
    <lineage>
        <taxon>unclassified sequences</taxon>
        <taxon>metagenomes</taxon>
        <taxon>ecological metagenomes</taxon>
    </lineage>
</organism>